<gene>
    <name evidence="5" type="ORF">B5V51_11976</name>
</gene>
<evidence type="ECO:0000313" key="5">
    <source>
        <dbReference type="EMBL" id="PCG63625.1"/>
    </source>
</evidence>
<dbReference type="InterPro" id="IPR003175">
    <property type="entry name" value="CDI_dom"/>
</dbReference>
<sequence>MPYQRKIPENSKVRRQLFPQDNTETQANKDNMTNVLQELIANDRQRSIKNWNFDTLKELPVDGEWKWSKTDEEKWIGVKAKKSNEQENERTPVQVRNRSVPPIRKRRRDVANEIDNQTVKRRLSLDFKG</sequence>
<feature type="region of interest" description="Disordered" evidence="3">
    <location>
        <begin position="1"/>
        <end position="30"/>
    </location>
</feature>
<name>A0A2A4IV24_HELVI</name>
<evidence type="ECO:0000259" key="4">
    <source>
        <dbReference type="Pfam" id="PF02234"/>
    </source>
</evidence>
<reference evidence="5" key="1">
    <citation type="submission" date="2017-09" db="EMBL/GenBank/DDBJ databases">
        <title>Contemporary evolution of a Lepidopteran species, Heliothis virescens, in response to modern agricultural practices.</title>
        <authorList>
            <person name="Fritz M.L."/>
            <person name="Deyonke A.M."/>
            <person name="Papanicolaou A."/>
            <person name="Micinski S."/>
            <person name="Westbrook J."/>
            <person name="Gould F."/>
        </authorList>
    </citation>
    <scope>NUCLEOTIDE SEQUENCE [LARGE SCALE GENOMIC DNA]</scope>
    <source>
        <strain evidence="5">HvINT-</strain>
        <tissue evidence="5">Whole body</tissue>
    </source>
</reference>
<dbReference type="Pfam" id="PF02234">
    <property type="entry name" value="CDI"/>
    <property type="match status" value="1"/>
</dbReference>
<dbReference type="GO" id="GO:0005634">
    <property type="term" value="C:nucleus"/>
    <property type="evidence" value="ECO:0007669"/>
    <property type="project" value="InterPro"/>
</dbReference>
<proteinExistence type="inferred from homology"/>
<dbReference type="GO" id="GO:0004861">
    <property type="term" value="F:cyclin-dependent protein serine/threonine kinase inhibitor activity"/>
    <property type="evidence" value="ECO:0007669"/>
    <property type="project" value="InterPro"/>
</dbReference>
<comment type="caution">
    <text evidence="5">The sequence shown here is derived from an EMBL/GenBank/DDBJ whole genome shotgun (WGS) entry which is preliminary data.</text>
</comment>
<dbReference type="Gene3D" id="4.10.365.10">
    <property type="entry name" value="p27"/>
    <property type="match status" value="1"/>
</dbReference>
<evidence type="ECO:0000256" key="1">
    <source>
        <dbReference type="ARBA" id="ARBA00006726"/>
    </source>
</evidence>
<dbReference type="AlphaFoldDB" id="A0A2A4IV24"/>
<dbReference type="GO" id="GO:0051726">
    <property type="term" value="P:regulation of cell cycle"/>
    <property type="evidence" value="ECO:0007669"/>
    <property type="project" value="InterPro"/>
</dbReference>
<feature type="compositionally biased region" description="Basic and acidic residues" evidence="3">
    <location>
        <begin position="1"/>
        <end position="12"/>
    </location>
</feature>
<dbReference type="EMBL" id="NWSH01006153">
    <property type="protein sequence ID" value="PCG63625.1"/>
    <property type="molecule type" value="Genomic_DNA"/>
</dbReference>
<feature type="domain" description="Cyclin-dependent kinase inhibitor" evidence="4">
    <location>
        <begin position="28"/>
        <end position="69"/>
    </location>
</feature>
<protein>
    <recommendedName>
        <fullName evidence="4">Cyclin-dependent kinase inhibitor domain-containing protein</fullName>
    </recommendedName>
</protein>
<evidence type="ECO:0000256" key="2">
    <source>
        <dbReference type="ARBA" id="ARBA00023013"/>
    </source>
</evidence>
<dbReference type="InterPro" id="IPR044898">
    <property type="entry name" value="CDI_dom_sf"/>
</dbReference>
<accession>A0A2A4IV24</accession>
<keyword evidence="2" id="KW-0649">Protein kinase inhibitor</keyword>
<organism evidence="5">
    <name type="scientific">Heliothis virescens</name>
    <name type="common">Tobacco budworm moth</name>
    <dbReference type="NCBI Taxonomy" id="7102"/>
    <lineage>
        <taxon>Eukaryota</taxon>
        <taxon>Metazoa</taxon>
        <taxon>Ecdysozoa</taxon>
        <taxon>Arthropoda</taxon>
        <taxon>Hexapoda</taxon>
        <taxon>Insecta</taxon>
        <taxon>Pterygota</taxon>
        <taxon>Neoptera</taxon>
        <taxon>Endopterygota</taxon>
        <taxon>Lepidoptera</taxon>
        <taxon>Glossata</taxon>
        <taxon>Ditrysia</taxon>
        <taxon>Noctuoidea</taxon>
        <taxon>Noctuidae</taxon>
        <taxon>Heliothinae</taxon>
        <taxon>Heliothis</taxon>
    </lineage>
</organism>
<comment type="similarity">
    <text evidence="1">Belongs to the CDI family.</text>
</comment>
<feature type="compositionally biased region" description="Polar residues" evidence="3">
    <location>
        <begin position="19"/>
        <end position="30"/>
    </location>
</feature>
<evidence type="ECO:0000256" key="3">
    <source>
        <dbReference type="SAM" id="MobiDB-lite"/>
    </source>
</evidence>